<evidence type="ECO:0000313" key="2">
    <source>
        <dbReference type="EMBL" id="NGM13302.1"/>
    </source>
</evidence>
<dbReference type="GO" id="GO:0008641">
    <property type="term" value="F:ubiquitin-like modifier activating enzyme activity"/>
    <property type="evidence" value="ECO:0007669"/>
    <property type="project" value="InterPro"/>
</dbReference>
<reference evidence="2 3" key="1">
    <citation type="submission" date="2020-02" db="EMBL/GenBank/DDBJ databases">
        <title>Draft Genome Sequence of Verrucosispora sp. Strain CWR15, Isolated from Gulf of Mexico Sponge.</title>
        <authorList>
            <person name="Kennedy S.J."/>
            <person name="Cella E."/>
            <person name="Azarian T."/>
            <person name="Baker B.J."/>
            <person name="Shaw L.N."/>
        </authorList>
    </citation>
    <scope>NUCLEOTIDE SEQUENCE [LARGE SCALE GENOMIC DNA]</scope>
    <source>
        <strain evidence="2 3">CWR15</strain>
    </source>
</reference>
<sequence length="366" mass="39359">MRRPRVKPEHAPYRIADGRIRIGGPTYGIAAEVADPSGAVWCLLENMDGSRSAAEIVRRVRTAHPDHPVTDIRAALRLFIDSGYVEEADAPDPPELSERDRQRFDRSRAYFRWMDLVPRDSTWEPQVALSRAAVTVIGLGGTGGTAAMALAASGVGRIRCVDPDVVELSNLNRQLLYAEQDFGRAKVDVAVERLRQLNSTVDVTGLRQRVTGTEQVAALAAKCDVLLLAADQPPALRRWTNRACLATGTPWVDAGYHGPLVQVGRYVPGTGPCWECVRWADAEQRRAIGVRAADTVRRNAAVANAVAAPTAGISGHLAAHHAMALITGVPALPAGRVDAVNLLAPDATFVRDDPRRPDCAACGTPA</sequence>
<dbReference type="PANTHER" id="PTHR10953">
    <property type="entry name" value="UBIQUITIN-ACTIVATING ENZYME E1"/>
    <property type="match status" value="1"/>
</dbReference>
<dbReference type="GO" id="GO:0004792">
    <property type="term" value="F:thiosulfate-cyanide sulfurtransferase activity"/>
    <property type="evidence" value="ECO:0007669"/>
    <property type="project" value="TreeGrafter"/>
</dbReference>
<dbReference type="GO" id="GO:0005737">
    <property type="term" value="C:cytoplasm"/>
    <property type="evidence" value="ECO:0007669"/>
    <property type="project" value="TreeGrafter"/>
</dbReference>
<accession>A0A6M1KZU2</accession>
<protein>
    <submittedName>
        <fullName evidence="2">ThiF family adenylyltransferase</fullName>
    </submittedName>
</protein>
<dbReference type="RefSeq" id="WP_164447211.1">
    <property type="nucleotide sequence ID" value="NZ_SAIY01000003.1"/>
</dbReference>
<evidence type="ECO:0000313" key="3">
    <source>
        <dbReference type="Proteomes" id="UP000478148"/>
    </source>
</evidence>
<dbReference type="SUPFAM" id="SSF69572">
    <property type="entry name" value="Activating enzymes of the ubiquitin-like proteins"/>
    <property type="match status" value="1"/>
</dbReference>
<dbReference type="EMBL" id="SAIY01000003">
    <property type="protein sequence ID" value="NGM13302.1"/>
    <property type="molecule type" value="Genomic_DNA"/>
</dbReference>
<dbReference type="InterPro" id="IPR035985">
    <property type="entry name" value="Ubiquitin-activating_enz"/>
</dbReference>
<gene>
    <name evidence="2" type="ORF">ENC19_11800</name>
</gene>
<dbReference type="AlphaFoldDB" id="A0A6M1KZU2"/>
<evidence type="ECO:0000259" key="1">
    <source>
        <dbReference type="Pfam" id="PF00899"/>
    </source>
</evidence>
<dbReference type="Proteomes" id="UP000478148">
    <property type="component" value="Unassembled WGS sequence"/>
</dbReference>
<dbReference type="InterPro" id="IPR000594">
    <property type="entry name" value="ThiF_NAD_FAD-bd"/>
</dbReference>
<dbReference type="Pfam" id="PF00899">
    <property type="entry name" value="ThiF"/>
    <property type="match status" value="1"/>
</dbReference>
<keyword evidence="2" id="KW-0808">Transferase</keyword>
<dbReference type="GO" id="GO:0016779">
    <property type="term" value="F:nucleotidyltransferase activity"/>
    <property type="evidence" value="ECO:0007669"/>
    <property type="project" value="UniProtKB-KW"/>
</dbReference>
<name>A0A6M1KZU2_9ACTN</name>
<proteinExistence type="predicted"/>
<dbReference type="InterPro" id="IPR045886">
    <property type="entry name" value="ThiF/MoeB/HesA"/>
</dbReference>
<dbReference type="PANTHER" id="PTHR10953:SF102">
    <property type="entry name" value="ADENYLYLTRANSFERASE AND SULFURTRANSFERASE MOCS3"/>
    <property type="match status" value="1"/>
</dbReference>
<keyword evidence="3" id="KW-1185">Reference proteome</keyword>
<organism evidence="2 3">
    <name type="scientific">Verrucosispora sioxanthis</name>
    <dbReference type="NCBI Taxonomy" id="2499994"/>
    <lineage>
        <taxon>Bacteria</taxon>
        <taxon>Bacillati</taxon>
        <taxon>Actinomycetota</taxon>
        <taxon>Actinomycetes</taxon>
        <taxon>Micromonosporales</taxon>
        <taxon>Micromonosporaceae</taxon>
        <taxon>Micromonospora</taxon>
    </lineage>
</organism>
<keyword evidence="2" id="KW-0548">Nucleotidyltransferase</keyword>
<feature type="domain" description="THIF-type NAD/FAD binding fold" evidence="1">
    <location>
        <begin position="126"/>
        <end position="360"/>
    </location>
</feature>
<dbReference type="Gene3D" id="3.40.50.720">
    <property type="entry name" value="NAD(P)-binding Rossmann-like Domain"/>
    <property type="match status" value="1"/>
</dbReference>
<comment type="caution">
    <text evidence="2">The sequence shown here is derived from an EMBL/GenBank/DDBJ whole genome shotgun (WGS) entry which is preliminary data.</text>
</comment>